<reference evidence="1 2" key="1">
    <citation type="journal article" date="2012" name="J. Bacteriol.">
        <title>Complete genome sequence of Riemerella anatipestifer reference strain.</title>
        <authorList>
            <person name="Wang X."/>
            <person name="Zhu D."/>
            <person name="Wang M."/>
            <person name="Cheng A."/>
            <person name="Jia R."/>
            <person name="Zhou Y."/>
            <person name="Chen Z."/>
            <person name="Luo Q."/>
            <person name="Liu F."/>
            <person name="Wang Y."/>
            <person name="Chen X.Y."/>
        </authorList>
    </citation>
    <scope>NUCLEOTIDE SEQUENCE [LARGE SCALE GENOMIC DNA]</scope>
    <source>
        <strain evidence="2">DSM 15868</strain>
    </source>
</reference>
<dbReference type="EMBL" id="CP003388">
    <property type="protein sequence ID" value="AFD55172.1"/>
    <property type="molecule type" value="Genomic_DNA"/>
</dbReference>
<protein>
    <submittedName>
        <fullName evidence="1">Uncharacterized protein</fullName>
    </submittedName>
</protein>
<sequence length="72" mass="8756">MIDFVLSQQYEPIKGKIFKKRCTNYAEFLRMPLKLSMLIPCDENENPFKKPEFLRAKHKKVYFFLYFCINLV</sequence>
<accession>E4TEA1</accession>
<dbReference type="HOGENOM" id="CLU_2719781_0_0_10"/>
<dbReference type="Proteomes" id="UP000010093">
    <property type="component" value="Chromosome"/>
</dbReference>
<dbReference type="KEGG" id="ran:Riean_1957"/>
<proteinExistence type="predicted"/>
<organism evidence="1 2">
    <name type="scientific">Riemerella anatipestifer (strain ATCC 11845 / DSM 15868 / JCM 9532 / NCTC 11014)</name>
    <dbReference type="NCBI Taxonomy" id="693978"/>
    <lineage>
        <taxon>Bacteria</taxon>
        <taxon>Pseudomonadati</taxon>
        <taxon>Bacteroidota</taxon>
        <taxon>Flavobacteriia</taxon>
        <taxon>Flavobacteriales</taxon>
        <taxon>Weeksellaceae</taxon>
        <taxon>Riemerella</taxon>
    </lineage>
</organism>
<name>E4TEA1_RIEAD</name>
<dbReference type="PATRIC" id="fig|693978.17.peg.163"/>
<dbReference type="AlphaFoldDB" id="E4TEA1"/>
<evidence type="ECO:0000313" key="2">
    <source>
        <dbReference type="Proteomes" id="UP000010093"/>
    </source>
</evidence>
<dbReference type="KEGG" id="rai:RA0C_0158"/>
<evidence type="ECO:0000313" key="1">
    <source>
        <dbReference type="EMBL" id="AFD55172.1"/>
    </source>
</evidence>
<gene>
    <name evidence="1" type="ORF">RA0C_0158</name>
</gene>